<evidence type="ECO:0000259" key="12">
    <source>
        <dbReference type="PROSITE" id="PS51867"/>
    </source>
</evidence>
<dbReference type="PROSITE" id="PS50897">
    <property type="entry name" value="CTLH"/>
    <property type="match status" value="1"/>
</dbReference>
<dbReference type="GO" id="GO:0016363">
    <property type="term" value="C:nuclear matrix"/>
    <property type="evidence" value="ECO:0007669"/>
    <property type="project" value="UniProtKB-SubCell"/>
</dbReference>
<evidence type="ECO:0000256" key="5">
    <source>
        <dbReference type="ARBA" id="ARBA00022723"/>
    </source>
</evidence>
<evidence type="ECO:0000256" key="1">
    <source>
        <dbReference type="ARBA" id="ARBA00004109"/>
    </source>
</evidence>
<evidence type="ECO:0000256" key="10">
    <source>
        <dbReference type="PROSITE-ProRule" id="PRU01215"/>
    </source>
</evidence>
<evidence type="ECO:0000313" key="13">
    <source>
        <dbReference type="EMBL" id="CAG6751058.1"/>
    </source>
</evidence>
<dbReference type="GO" id="GO:0043249">
    <property type="term" value="P:erythrocyte maturation"/>
    <property type="evidence" value="ECO:0007669"/>
    <property type="project" value="UniProtKB-KW"/>
</dbReference>
<dbReference type="EMBL" id="HBUF01528787">
    <property type="protein sequence ID" value="CAG6751059.1"/>
    <property type="molecule type" value="Transcribed_RNA"/>
</dbReference>
<dbReference type="EMBL" id="HBUF01021333">
    <property type="protein sequence ID" value="CAG6611330.1"/>
    <property type="molecule type" value="Transcribed_RNA"/>
</dbReference>
<dbReference type="GO" id="GO:0061630">
    <property type="term" value="F:ubiquitin protein ligase activity"/>
    <property type="evidence" value="ECO:0007669"/>
    <property type="project" value="InterPro"/>
</dbReference>
<dbReference type="PROSITE" id="PS50896">
    <property type="entry name" value="LISH"/>
    <property type="match status" value="1"/>
</dbReference>
<dbReference type="Pfam" id="PF10607">
    <property type="entry name" value="CTLH"/>
    <property type="match status" value="1"/>
</dbReference>
<evidence type="ECO:0000256" key="9">
    <source>
        <dbReference type="ARBA" id="ARBA00029678"/>
    </source>
</evidence>
<dbReference type="SMART" id="SM00757">
    <property type="entry name" value="CRA"/>
    <property type="match status" value="1"/>
</dbReference>
<evidence type="ECO:0000256" key="8">
    <source>
        <dbReference type="ARBA" id="ARBA00023057"/>
    </source>
</evidence>
<dbReference type="InterPro" id="IPR044063">
    <property type="entry name" value="ZF_RING_GID"/>
</dbReference>
<dbReference type="CDD" id="cd16659">
    <property type="entry name" value="RING-Ubox_Emp"/>
    <property type="match status" value="1"/>
</dbReference>
<dbReference type="SUPFAM" id="SSF57850">
    <property type="entry name" value="RING/U-box"/>
    <property type="match status" value="1"/>
</dbReference>
<dbReference type="EMBL" id="HBUF01528786">
    <property type="protein sequence ID" value="CAG6751058.1"/>
    <property type="molecule type" value="Transcribed_RNA"/>
</dbReference>
<dbReference type="InterPro" id="IPR013144">
    <property type="entry name" value="CRA_dom"/>
</dbReference>
<dbReference type="InterPro" id="IPR024964">
    <property type="entry name" value="CTLH/CRA"/>
</dbReference>
<dbReference type="GO" id="GO:0043161">
    <property type="term" value="P:proteasome-mediated ubiquitin-dependent protein catabolic process"/>
    <property type="evidence" value="ECO:0007669"/>
    <property type="project" value="InterPro"/>
</dbReference>
<dbReference type="EMBL" id="HBUF01371688">
    <property type="protein sequence ID" value="CAG6726438.1"/>
    <property type="molecule type" value="Transcribed_RNA"/>
</dbReference>
<evidence type="ECO:0000256" key="3">
    <source>
        <dbReference type="ARBA" id="ARBA00014384"/>
    </source>
</evidence>
<feature type="domain" description="RING-Gid-type" evidence="12">
    <location>
        <begin position="321"/>
        <end position="390"/>
    </location>
</feature>
<dbReference type="PANTHER" id="PTHR12170:SF2">
    <property type="entry name" value="E3 UBIQUITIN-PROTEIN TRANSFERASE MAEA"/>
    <property type="match status" value="1"/>
</dbReference>
<evidence type="ECO:0000259" key="11">
    <source>
        <dbReference type="PROSITE" id="PS50897"/>
    </source>
</evidence>
<evidence type="ECO:0000256" key="4">
    <source>
        <dbReference type="ARBA" id="ARBA00022490"/>
    </source>
</evidence>
<keyword evidence="8" id="KW-0265">Erythrocyte maturation</keyword>
<feature type="zinc finger region" description="RING-Gid-type" evidence="10">
    <location>
        <begin position="321"/>
        <end position="390"/>
    </location>
</feature>
<comment type="subcellular location">
    <subcellularLocation>
        <location evidence="2">Cytoplasm</location>
    </subcellularLocation>
    <subcellularLocation>
        <location evidence="1">Nucleus matrix</location>
    </subcellularLocation>
</comment>
<dbReference type="InterPro" id="IPR045098">
    <property type="entry name" value="Fyv10_fam"/>
</dbReference>
<dbReference type="GO" id="GO:0005737">
    <property type="term" value="C:cytoplasm"/>
    <property type="evidence" value="ECO:0007669"/>
    <property type="project" value="UniProtKB-SubCell"/>
</dbReference>
<dbReference type="SMART" id="SM00668">
    <property type="entry name" value="CTLH"/>
    <property type="match status" value="1"/>
</dbReference>
<evidence type="ECO:0000256" key="7">
    <source>
        <dbReference type="ARBA" id="ARBA00022833"/>
    </source>
</evidence>
<accession>A0A8D8ZNL6</accession>
<dbReference type="InterPro" id="IPR006594">
    <property type="entry name" value="LisH"/>
</dbReference>
<protein>
    <recommendedName>
        <fullName evidence="3">E3 ubiquitin-protein transferase MAEA</fullName>
    </recommendedName>
    <alternativeName>
        <fullName evidence="9">Macrophage erythroblast attacher</fullName>
    </alternativeName>
</protein>
<dbReference type="PANTHER" id="PTHR12170">
    <property type="entry name" value="MACROPHAGE ERYTHROBLAST ATTACHER-RELATED"/>
    <property type="match status" value="1"/>
</dbReference>
<keyword evidence="7" id="KW-0862">Zinc</keyword>
<dbReference type="AlphaFoldDB" id="A0A8D8ZNL6"/>
<dbReference type="GO" id="GO:0008270">
    <property type="term" value="F:zinc ion binding"/>
    <property type="evidence" value="ECO:0007669"/>
    <property type="project" value="UniProtKB-KW"/>
</dbReference>
<reference evidence="13" key="1">
    <citation type="submission" date="2021-05" db="EMBL/GenBank/DDBJ databases">
        <authorList>
            <person name="Alioto T."/>
            <person name="Alioto T."/>
            <person name="Gomez Garrido J."/>
        </authorList>
    </citation>
    <scope>NUCLEOTIDE SEQUENCE</scope>
</reference>
<keyword evidence="6 10" id="KW-0863">Zinc-finger</keyword>
<keyword evidence="5" id="KW-0479">Metal-binding</keyword>
<proteinExistence type="predicted"/>
<organism evidence="13">
    <name type="scientific">Cacopsylla melanoneura</name>
    <dbReference type="NCBI Taxonomy" id="428564"/>
    <lineage>
        <taxon>Eukaryota</taxon>
        <taxon>Metazoa</taxon>
        <taxon>Ecdysozoa</taxon>
        <taxon>Arthropoda</taxon>
        <taxon>Hexapoda</taxon>
        <taxon>Insecta</taxon>
        <taxon>Pterygota</taxon>
        <taxon>Neoptera</taxon>
        <taxon>Paraneoptera</taxon>
        <taxon>Hemiptera</taxon>
        <taxon>Sternorrhyncha</taxon>
        <taxon>Psylloidea</taxon>
        <taxon>Psyllidae</taxon>
        <taxon>Psyllinae</taxon>
        <taxon>Cacopsylla</taxon>
    </lineage>
</organism>
<name>A0A8D8ZNL6_9HEMI</name>
<dbReference type="PROSITE" id="PS51867">
    <property type="entry name" value="ZF_RING_GID"/>
    <property type="match status" value="1"/>
</dbReference>
<evidence type="ECO:0000256" key="2">
    <source>
        <dbReference type="ARBA" id="ARBA00004496"/>
    </source>
</evidence>
<dbReference type="InterPro" id="IPR006595">
    <property type="entry name" value="CTLH_C"/>
</dbReference>
<dbReference type="GO" id="GO:0034657">
    <property type="term" value="C:GID complex"/>
    <property type="evidence" value="ECO:0007669"/>
    <property type="project" value="TreeGrafter"/>
</dbReference>
<dbReference type="EMBL" id="HBUF01371687">
    <property type="protein sequence ID" value="CAG6726437.1"/>
    <property type="molecule type" value="Transcribed_RNA"/>
</dbReference>
<keyword evidence="4" id="KW-0963">Cytoplasm</keyword>
<sequence>MSDIKCLEHPTLKVPYEILNKKFRAAQKTIDREVSYVQSVANELEKTIASPGTPPITEVTRLLGGMFERLQALKRKAEESIGEELQVGHVCKRRIEHLKEHSGPGLQTISQSEAAITSQSEAGINQWKKTRLDRMVIEYFLRKGYYSTAQKLAQSSNITDLTNIDVFLVSRQVAESLQQRDTSKCLTWCHDNKSKLRKLRSGLEFNMRIQEFIELVRADKRLEAVMHARKYFSAPEDDQLVDIRKCMVLLAFPSNTEVSPYKELFDSSRWDRLIEQFRMENYRLFQLSPQCVFTVALQAGLSALKTPQCYSEVLETRNKSCPVCTEPFNSLAEGLPYAHCTQSRLVCSISGLQLNEYNQPIVLPNGYVYGEQALDKMAAENNGQVQCPKTKEIFPYKKAEKVYVM</sequence>
<feature type="domain" description="CTLH" evidence="11">
    <location>
        <begin position="166"/>
        <end position="223"/>
    </location>
</feature>
<evidence type="ECO:0000256" key="6">
    <source>
        <dbReference type="ARBA" id="ARBA00022771"/>
    </source>
</evidence>
<dbReference type="EMBL" id="HBUF01021332">
    <property type="protein sequence ID" value="CAG6611329.1"/>
    <property type="molecule type" value="Transcribed_RNA"/>
</dbReference>
<dbReference type="SMART" id="SM00667">
    <property type="entry name" value="LisH"/>
    <property type="match status" value="1"/>
</dbReference>